<dbReference type="AlphaFoldDB" id="A0A317PG07"/>
<dbReference type="SUPFAM" id="SSF46458">
    <property type="entry name" value="Globin-like"/>
    <property type="match status" value="1"/>
</dbReference>
<dbReference type="InterPro" id="IPR009050">
    <property type="entry name" value="Globin-like_sf"/>
</dbReference>
<dbReference type="GO" id="GO:0020037">
    <property type="term" value="F:heme binding"/>
    <property type="evidence" value="ECO:0007669"/>
    <property type="project" value="InterPro"/>
</dbReference>
<protein>
    <submittedName>
        <fullName evidence="1">Hemoglobin</fullName>
    </submittedName>
</protein>
<evidence type="ECO:0000313" key="2">
    <source>
        <dbReference type="Proteomes" id="UP000246352"/>
    </source>
</evidence>
<reference evidence="1 2" key="1">
    <citation type="submission" date="2018-05" db="EMBL/GenBank/DDBJ databases">
        <title>Genomic Encyclopedia of Type Strains, Phase IV (KMG-IV): sequencing the most valuable type-strain genomes for metagenomic binning, comparative biology and taxonomic classification.</title>
        <authorList>
            <person name="Goeker M."/>
        </authorList>
    </citation>
    <scope>NUCLEOTIDE SEQUENCE [LARGE SCALE GENOMIC DNA]</scope>
    <source>
        <strain evidence="1 2">DSM 16791</strain>
    </source>
</reference>
<dbReference type="GO" id="GO:0019825">
    <property type="term" value="F:oxygen binding"/>
    <property type="evidence" value="ECO:0007669"/>
    <property type="project" value="InterPro"/>
</dbReference>
<evidence type="ECO:0000313" key="1">
    <source>
        <dbReference type="EMBL" id="PWV99131.1"/>
    </source>
</evidence>
<accession>A0A317PG07</accession>
<dbReference type="EMBL" id="QGTR01000004">
    <property type="protein sequence ID" value="PWV99131.1"/>
    <property type="molecule type" value="Genomic_DNA"/>
</dbReference>
<organism evidence="1 2">
    <name type="scientific">Hoeflea marina</name>
    <dbReference type="NCBI Taxonomy" id="274592"/>
    <lineage>
        <taxon>Bacteria</taxon>
        <taxon>Pseudomonadati</taxon>
        <taxon>Pseudomonadota</taxon>
        <taxon>Alphaproteobacteria</taxon>
        <taxon>Hyphomicrobiales</taxon>
        <taxon>Rhizobiaceae</taxon>
        <taxon>Hoeflea</taxon>
    </lineage>
</organism>
<comment type="caution">
    <text evidence="1">The sequence shown here is derived from an EMBL/GenBank/DDBJ whole genome shotgun (WGS) entry which is preliminary data.</text>
</comment>
<dbReference type="Gene3D" id="1.10.490.10">
    <property type="entry name" value="Globins"/>
    <property type="match status" value="1"/>
</dbReference>
<proteinExistence type="predicted"/>
<sequence length="153" mass="17283">MTDPAAPAKTTVELIARAAPPRRAGLDLSDDAIARLVDQFYSDIRDDPRLGPLFESRLAGQWPEHLRRMNQFWRSVLNHSGEYYGQPVVKHNGLPGLEEDDFRIWIGLFEATSARLFAPDVAAAILTIARRIARSLWLARFGTPFNRSPAWLD</sequence>
<dbReference type="CDD" id="cd08916">
    <property type="entry name" value="TrHb3_P"/>
    <property type="match status" value="1"/>
</dbReference>
<gene>
    <name evidence="1" type="ORF">DFR52_104423</name>
</gene>
<dbReference type="RefSeq" id="WP_210205862.1">
    <property type="nucleotide sequence ID" value="NZ_QGTR01000004.1"/>
</dbReference>
<keyword evidence="2" id="KW-1185">Reference proteome</keyword>
<dbReference type="Proteomes" id="UP000246352">
    <property type="component" value="Unassembled WGS sequence"/>
</dbReference>
<name>A0A317PG07_9HYPH</name>
<dbReference type="InterPro" id="IPR012292">
    <property type="entry name" value="Globin/Proto"/>
</dbReference>